<dbReference type="Pfam" id="PF03756">
    <property type="entry name" value="AfsA"/>
    <property type="match status" value="2"/>
</dbReference>
<dbReference type="InterPro" id="IPR047757">
    <property type="entry name" value="AfsA-like"/>
</dbReference>
<evidence type="ECO:0000259" key="1">
    <source>
        <dbReference type="Pfam" id="PF03756"/>
    </source>
</evidence>
<dbReference type="Proteomes" id="UP001501116">
    <property type="component" value="Unassembled WGS sequence"/>
</dbReference>
<dbReference type="RefSeq" id="WP_344417919.1">
    <property type="nucleotide sequence ID" value="NZ_BAAANN010000010.1"/>
</dbReference>
<reference evidence="2 3" key="1">
    <citation type="journal article" date="2019" name="Int. J. Syst. Evol. Microbiol.">
        <title>The Global Catalogue of Microorganisms (GCM) 10K type strain sequencing project: providing services to taxonomists for standard genome sequencing and annotation.</title>
        <authorList>
            <consortium name="The Broad Institute Genomics Platform"/>
            <consortium name="The Broad Institute Genome Sequencing Center for Infectious Disease"/>
            <person name="Wu L."/>
            <person name="Ma J."/>
        </authorList>
    </citation>
    <scope>NUCLEOTIDE SEQUENCE [LARGE SCALE GENOMIC DNA]</scope>
    <source>
        <strain evidence="2 3">JCM 14545</strain>
    </source>
</reference>
<accession>A0ABN2QSS7</accession>
<comment type="caution">
    <text evidence="2">The sequence shown here is derived from an EMBL/GenBank/DDBJ whole genome shotgun (WGS) entry which is preliminary data.</text>
</comment>
<organism evidence="2 3">
    <name type="scientific">Amycolatopsis minnesotensis</name>
    <dbReference type="NCBI Taxonomy" id="337894"/>
    <lineage>
        <taxon>Bacteria</taxon>
        <taxon>Bacillati</taxon>
        <taxon>Actinomycetota</taxon>
        <taxon>Actinomycetes</taxon>
        <taxon>Pseudonocardiales</taxon>
        <taxon>Pseudonocardiaceae</taxon>
        <taxon>Amycolatopsis</taxon>
    </lineage>
</organism>
<sequence length="324" mass="35435">MGETMEFCQTVPRTWVHRAAVAEVLLTSAVEAGEDVFTIAGQLPRYHAFYGESREPRSEYDPVLLLEASRQACILIAHRFCSVSTGERFVMRDLELTVTDRRGLALRPAPSDFVLRCRILRRFRGRTGLSGLRVACTAKVDGVETTVAQFTFSWVSAEKWASMRAANRSELGLPAVPSLCAQPPRLAAHRVDRREPFNVVISPLKVDGGGAVATEVVVDTAHPVLFDHPLDHLPGMLQLEAFRQLAIAAVGANRITGFAMRFLGFGEFDLANECEAAVEVDDDGPLVRGVLTQGERRIAEARLRFDKQGAPVVVVAAGAMAVPR</sequence>
<dbReference type="InterPro" id="IPR005509">
    <property type="entry name" value="AfsA_hotdog_dom"/>
</dbReference>
<evidence type="ECO:0000313" key="2">
    <source>
        <dbReference type="EMBL" id="GAA1957453.1"/>
    </source>
</evidence>
<evidence type="ECO:0000313" key="3">
    <source>
        <dbReference type="Proteomes" id="UP001501116"/>
    </source>
</evidence>
<gene>
    <name evidence="2" type="ORF">GCM10009754_29470</name>
</gene>
<protein>
    <submittedName>
        <fullName evidence="2">ScbA/BarX family gamma-butyrolactone biosynthesis protein</fullName>
    </submittedName>
</protein>
<feature type="domain" description="A-factor biosynthesis hotdog" evidence="1">
    <location>
        <begin position="191"/>
        <end position="253"/>
    </location>
</feature>
<feature type="domain" description="A-factor biosynthesis hotdog" evidence="1">
    <location>
        <begin position="16"/>
        <end position="121"/>
    </location>
</feature>
<name>A0ABN2QSS7_9PSEU</name>
<proteinExistence type="predicted"/>
<keyword evidence="3" id="KW-1185">Reference proteome</keyword>
<dbReference type="NCBIfam" id="NF041195">
    <property type="entry name" value="ScbA_BarX_GamBu"/>
    <property type="match status" value="1"/>
</dbReference>
<dbReference type="EMBL" id="BAAANN010000010">
    <property type="protein sequence ID" value="GAA1957453.1"/>
    <property type="molecule type" value="Genomic_DNA"/>
</dbReference>